<comment type="caution">
    <text evidence="1">The sequence shown here is derived from an EMBL/GenBank/DDBJ whole genome shotgun (WGS) entry which is preliminary data.</text>
</comment>
<gene>
    <name evidence="1" type="ORF">MENTE1834_LOCUS27015</name>
</gene>
<proteinExistence type="predicted"/>
<organism evidence="1 2">
    <name type="scientific">Meloidogyne enterolobii</name>
    <name type="common">Root-knot nematode worm</name>
    <name type="synonym">Meloidogyne mayaguensis</name>
    <dbReference type="NCBI Taxonomy" id="390850"/>
    <lineage>
        <taxon>Eukaryota</taxon>
        <taxon>Metazoa</taxon>
        <taxon>Ecdysozoa</taxon>
        <taxon>Nematoda</taxon>
        <taxon>Chromadorea</taxon>
        <taxon>Rhabditida</taxon>
        <taxon>Tylenchina</taxon>
        <taxon>Tylenchomorpha</taxon>
        <taxon>Tylenchoidea</taxon>
        <taxon>Meloidogynidae</taxon>
        <taxon>Meloidogyninae</taxon>
        <taxon>Meloidogyne</taxon>
    </lineage>
</organism>
<dbReference type="Proteomes" id="UP001497535">
    <property type="component" value="Unassembled WGS sequence"/>
</dbReference>
<evidence type="ECO:0000313" key="2">
    <source>
        <dbReference type="Proteomes" id="UP001497535"/>
    </source>
</evidence>
<sequence length="56" mass="6992">MNLKRSNRAIRLEKERILEKRKAFDYSDKTLFNNTYEYYVVDYKIIIRSKVHFFQV</sequence>
<name>A0ACB0ZLV3_MELEN</name>
<protein>
    <submittedName>
        <fullName evidence="1">Uncharacterized protein</fullName>
    </submittedName>
</protein>
<accession>A0ACB0ZLV3</accession>
<dbReference type="EMBL" id="CAVMJV010000039">
    <property type="protein sequence ID" value="CAK5079873.1"/>
    <property type="molecule type" value="Genomic_DNA"/>
</dbReference>
<reference evidence="1" key="1">
    <citation type="submission" date="2023-11" db="EMBL/GenBank/DDBJ databases">
        <authorList>
            <person name="Poullet M."/>
        </authorList>
    </citation>
    <scope>NUCLEOTIDE SEQUENCE</scope>
    <source>
        <strain evidence="1">E1834</strain>
    </source>
</reference>
<evidence type="ECO:0000313" key="1">
    <source>
        <dbReference type="EMBL" id="CAK5079873.1"/>
    </source>
</evidence>
<keyword evidence="2" id="KW-1185">Reference proteome</keyword>